<protein>
    <submittedName>
        <fullName evidence="2">Polysaccharide pyruvyl transferase family protein</fullName>
    </submittedName>
</protein>
<accession>A0A8T4J4Y7</accession>
<dbReference type="GO" id="GO:0016740">
    <property type="term" value="F:transferase activity"/>
    <property type="evidence" value="ECO:0007669"/>
    <property type="project" value="UniProtKB-KW"/>
</dbReference>
<name>A0A8T4J4Y7_9ACTN</name>
<organism evidence="2 3">
    <name type="scientific">Streptomyces daliensis</name>
    <dbReference type="NCBI Taxonomy" id="299421"/>
    <lineage>
        <taxon>Bacteria</taxon>
        <taxon>Bacillati</taxon>
        <taxon>Actinomycetota</taxon>
        <taxon>Actinomycetes</taxon>
        <taxon>Kitasatosporales</taxon>
        <taxon>Streptomycetaceae</taxon>
        <taxon>Streptomyces</taxon>
    </lineage>
</organism>
<dbReference type="EMBL" id="JAGSMN010001862">
    <property type="protein sequence ID" value="MBR7678798.1"/>
    <property type="molecule type" value="Genomic_DNA"/>
</dbReference>
<feature type="non-terminal residue" evidence="2">
    <location>
        <position position="1"/>
    </location>
</feature>
<gene>
    <name evidence="2" type="ORF">KDA82_38805</name>
</gene>
<evidence type="ECO:0000313" key="3">
    <source>
        <dbReference type="Proteomes" id="UP000675554"/>
    </source>
</evidence>
<evidence type="ECO:0000313" key="2">
    <source>
        <dbReference type="EMBL" id="MBR7678798.1"/>
    </source>
</evidence>
<keyword evidence="2" id="KW-0808">Transferase</keyword>
<dbReference type="Proteomes" id="UP000675554">
    <property type="component" value="Unassembled WGS sequence"/>
</dbReference>
<keyword evidence="3" id="KW-1185">Reference proteome</keyword>
<proteinExistence type="predicted"/>
<dbReference type="Pfam" id="PF04230">
    <property type="entry name" value="PS_pyruv_trans"/>
    <property type="match status" value="1"/>
</dbReference>
<evidence type="ECO:0000259" key="1">
    <source>
        <dbReference type="Pfam" id="PF04230"/>
    </source>
</evidence>
<dbReference type="InterPro" id="IPR007345">
    <property type="entry name" value="Polysacch_pyruvyl_Trfase"/>
</dbReference>
<dbReference type="AlphaFoldDB" id="A0A8T4J4Y7"/>
<reference evidence="2" key="1">
    <citation type="submission" date="2021-04" db="EMBL/GenBank/DDBJ databases">
        <title>Sequencing of actinobacteria type strains.</title>
        <authorList>
            <person name="Nguyen G.-S."/>
            <person name="Wentzel A."/>
        </authorList>
    </citation>
    <scope>NUCLEOTIDE SEQUENCE</scope>
    <source>
        <strain evidence="2">DSM 42095</strain>
    </source>
</reference>
<comment type="caution">
    <text evidence="2">The sequence shown here is derived from an EMBL/GenBank/DDBJ whole genome shotgun (WGS) entry which is preliminary data.</text>
</comment>
<sequence>GRRARTYARDGLDAEPGNRACRALLLRAEATPSAHSDSLRVGEQLAHVALYSTGQENAGDKVLPESVRMCFGVDTGPERWLSVPVHRLFGEEELERVNARRGLVIGGGGLFLPDTWPNGNSAWQWNVTDETIARITVPVAVFAVGYNVFDGQSFGGPDSASGPESASWRERRFRESLRALVERSAFFGLRNHGSVERVRELLPARLRDRVRFQPCPTTVARHLIPGWREPESRPADGSGSGSGLGPVLLNCAYDRAGLRFGHDYGQFLEQMAHAVRRLGRRAQVRYAAHMPADERFVRDLRREHGITLPVDPLYDASNREIYDVYARAALVIGMRGHATMIPFGCGTPVLSLVSHPKMAYFLADIGRPEWGLSVHRSDLGAVLSERGTALLSEHAAAVADVRERQDALWKVTQENLAELRTVFGGGGTS</sequence>
<feature type="domain" description="Polysaccharide pyruvyl transferase" evidence="1">
    <location>
        <begin position="103"/>
        <end position="354"/>
    </location>
</feature>